<evidence type="ECO:0000313" key="4">
    <source>
        <dbReference type="EMBL" id="TFI57948.1"/>
    </source>
</evidence>
<dbReference type="EMBL" id="SPDV01000021">
    <property type="protein sequence ID" value="TFI57948.1"/>
    <property type="molecule type" value="Genomic_DNA"/>
</dbReference>
<dbReference type="Proteomes" id="UP000298213">
    <property type="component" value="Unassembled WGS sequence"/>
</dbReference>
<dbReference type="SUPFAM" id="SSF48452">
    <property type="entry name" value="TPR-like"/>
    <property type="match status" value="1"/>
</dbReference>
<dbReference type="InterPro" id="IPR011990">
    <property type="entry name" value="TPR-like_helical_dom_sf"/>
</dbReference>
<dbReference type="GO" id="GO:0042834">
    <property type="term" value="F:peptidoglycan binding"/>
    <property type="evidence" value="ECO:0007669"/>
    <property type="project" value="InterPro"/>
</dbReference>
<feature type="compositionally biased region" description="Low complexity" evidence="1">
    <location>
        <begin position="489"/>
        <end position="509"/>
    </location>
</feature>
<dbReference type="Gene3D" id="1.25.40.10">
    <property type="entry name" value="Tetratricopeptide repeat domain"/>
    <property type="match status" value="1"/>
</dbReference>
<feature type="region of interest" description="Disordered" evidence="1">
    <location>
        <begin position="482"/>
        <end position="553"/>
    </location>
</feature>
<dbReference type="OrthoDB" id="7398646at2"/>
<accession>A0A4Y8ZPL7</accession>
<organism evidence="4 5">
    <name type="scientific">Sphingomonas parva</name>
    <dbReference type="NCBI Taxonomy" id="2555898"/>
    <lineage>
        <taxon>Bacteria</taxon>
        <taxon>Pseudomonadati</taxon>
        <taxon>Pseudomonadota</taxon>
        <taxon>Alphaproteobacteria</taxon>
        <taxon>Sphingomonadales</taxon>
        <taxon>Sphingomonadaceae</taxon>
        <taxon>Sphingomonas</taxon>
    </lineage>
</organism>
<evidence type="ECO:0000313" key="5">
    <source>
        <dbReference type="Proteomes" id="UP000298213"/>
    </source>
</evidence>
<evidence type="ECO:0000256" key="1">
    <source>
        <dbReference type="SAM" id="MobiDB-lite"/>
    </source>
</evidence>
<dbReference type="InterPro" id="IPR007730">
    <property type="entry name" value="SPOR-like_dom"/>
</dbReference>
<protein>
    <submittedName>
        <fullName evidence="4">SPOR domain-containing protein</fullName>
    </submittedName>
</protein>
<dbReference type="InterPro" id="IPR036680">
    <property type="entry name" value="SPOR-like_sf"/>
</dbReference>
<feature type="signal peptide" evidence="2">
    <location>
        <begin position="1"/>
        <end position="29"/>
    </location>
</feature>
<sequence>MTKSQTRGTRFGLAMLGAGLMLSAVPAGAQLASAFQESPSQALSRHLKSLAANPQSLDPLMGAGRAALALGDAQAALTFFGRAEEIAPRDGRIKMWMGSALVQLQQPQGALKFFDQAVSLGAPEADVAGERGLAWDISGDPRRAQRDYRLALQKGANPEVTRRLALSLALSGEREPALRLLDDQLRVRDRDAERTRALILAATGDSAGAVRAVQASMPGGRGSAMAPFLERLSGLNVAERARAVHLGVFPQSGQSAGPLPNTYAAADPVAAGATDPRQAGLGRNPDPKARDTQLASREPAPAGPSARVSWSAGSRALSSARRQPEASKPASSGARSSKSVIAASSQSAPAETPRETKLAPVPARAETVKAPAPAATLPVQIAASVPAQGTPAVNPGAAAVSQPTETAAAILQPSVPSRSQTGSAEPRPIETAALAPSEAPAFSLPTATEPASESAAPADEAAGSRLADVAATVAALPDVIAEPKPAPAKPAAAKPAAAKPAPKVAAPPAKEAKTVKTAAAEKDDKAAKPGAGKAATPAKAQATAKKPAPPAEPARVWVQVAGGAQKAALPREFDRLKAKAPKLLAARSAWTTPLKATNRLLVGPFKTEKEAQEFVNELAKSKLDGFAWTSEAGQKIEKLPAK</sequence>
<proteinExistence type="predicted"/>
<feature type="compositionally biased region" description="Low complexity" evidence="1">
    <location>
        <begin position="528"/>
        <end position="546"/>
    </location>
</feature>
<name>A0A4Y8ZPL7_9SPHN</name>
<feature type="compositionally biased region" description="Low complexity" evidence="1">
    <location>
        <begin position="334"/>
        <end position="348"/>
    </location>
</feature>
<feature type="region of interest" description="Disordered" evidence="1">
    <location>
        <begin position="271"/>
        <end position="360"/>
    </location>
</feature>
<keyword evidence="5" id="KW-1185">Reference proteome</keyword>
<gene>
    <name evidence="4" type="ORF">E2493_12180</name>
</gene>
<feature type="region of interest" description="Disordered" evidence="1">
    <location>
        <begin position="432"/>
        <end position="464"/>
    </location>
</feature>
<feature type="compositionally biased region" description="Basic and acidic residues" evidence="1">
    <location>
        <begin position="510"/>
        <end position="527"/>
    </location>
</feature>
<feature type="compositionally biased region" description="Low complexity" evidence="1">
    <location>
        <begin position="309"/>
        <end position="321"/>
    </location>
</feature>
<feature type="domain" description="SPOR" evidence="3">
    <location>
        <begin position="550"/>
        <end position="631"/>
    </location>
</feature>
<dbReference type="AlphaFoldDB" id="A0A4Y8ZPL7"/>
<keyword evidence="2" id="KW-0732">Signal</keyword>
<dbReference type="SUPFAM" id="SSF110997">
    <property type="entry name" value="Sporulation related repeat"/>
    <property type="match status" value="1"/>
</dbReference>
<reference evidence="4 5" key="1">
    <citation type="submission" date="2019-03" db="EMBL/GenBank/DDBJ databases">
        <title>Genome sequence of Sphingomonas sp. 17J27-24.</title>
        <authorList>
            <person name="Kim M."/>
            <person name="Maeng S."/>
            <person name="Sathiyaraj S."/>
        </authorList>
    </citation>
    <scope>NUCLEOTIDE SEQUENCE [LARGE SCALE GENOMIC DNA]</scope>
    <source>
        <strain evidence="4 5">17J27-24</strain>
    </source>
</reference>
<evidence type="ECO:0000256" key="2">
    <source>
        <dbReference type="SAM" id="SignalP"/>
    </source>
</evidence>
<feature type="chain" id="PRO_5021446641" evidence="2">
    <location>
        <begin position="30"/>
        <end position="642"/>
    </location>
</feature>
<feature type="compositionally biased region" description="Low complexity" evidence="1">
    <location>
        <begin position="445"/>
        <end position="461"/>
    </location>
</feature>
<comment type="caution">
    <text evidence="4">The sequence shown here is derived from an EMBL/GenBank/DDBJ whole genome shotgun (WGS) entry which is preliminary data.</text>
</comment>
<dbReference type="Pfam" id="PF05036">
    <property type="entry name" value="SPOR"/>
    <property type="match status" value="1"/>
</dbReference>
<evidence type="ECO:0000259" key="3">
    <source>
        <dbReference type="PROSITE" id="PS51724"/>
    </source>
</evidence>
<dbReference type="PROSITE" id="PS51724">
    <property type="entry name" value="SPOR"/>
    <property type="match status" value="1"/>
</dbReference>
<dbReference type="RefSeq" id="WP_135087144.1">
    <property type="nucleotide sequence ID" value="NZ_SPDV01000021.1"/>
</dbReference>